<dbReference type="EMBL" id="AP024613">
    <property type="protein sequence ID" value="BCV43734.1"/>
    <property type="molecule type" value="Genomic_DNA"/>
</dbReference>
<accession>A0AAD1K6N2</accession>
<gene>
    <name evidence="1" type="ORF">TUM17379_07520</name>
</gene>
<proteinExistence type="predicted"/>
<organism evidence="1 2">
    <name type="scientific">Shewanella algae</name>
    <dbReference type="NCBI Taxonomy" id="38313"/>
    <lineage>
        <taxon>Bacteria</taxon>
        <taxon>Pseudomonadati</taxon>
        <taxon>Pseudomonadota</taxon>
        <taxon>Gammaproteobacteria</taxon>
        <taxon>Alteromonadales</taxon>
        <taxon>Shewanellaceae</taxon>
        <taxon>Shewanella</taxon>
    </lineage>
</organism>
<name>A0AAD1K6N2_9GAMM</name>
<evidence type="ECO:0000313" key="2">
    <source>
        <dbReference type="Proteomes" id="UP000825078"/>
    </source>
</evidence>
<dbReference type="AlphaFoldDB" id="A0AAD1K6N2"/>
<protein>
    <submittedName>
        <fullName evidence="1">Uncharacterized protein</fullName>
    </submittedName>
</protein>
<dbReference type="Proteomes" id="UP000825078">
    <property type="component" value="Chromosome"/>
</dbReference>
<evidence type="ECO:0000313" key="1">
    <source>
        <dbReference type="EMBL" id="BCV43734.1"/>
    </source>
</evidence>
<reference evidence="1" key="1">
    <citation type="submission" date="2021-05" db="EMBL/GenBank/DDBJ databases">
        <title>Molecular characterization for Shewanella algae harboring chromosomal blaOXA-55-like strains isolated from clinical and environment sample.</title>
        <authorList>
            <person name="Ohama Y."/>
            <person name="Aoki K."/>
            <person name="Harada S."/>
            <person name="Moriya K."/>
            <person name="Ishii Y."/>
            <person name="Tateda K."/>
        </authorList>
    </citation>
    <scope>NUCLEOTIDE SEQUENCE</scope>
    <source>
        <strain evidence="1">TUM17379</strain>
    </source>
</reference>
<sequence>MKKHSIKRITFSKINQKISIRYSFGGWASWLMPYRYYLFSSDGYTEEYQVKSVRQSVKDETEEFYHFCQKLEYENWFYCESQS</sequence>